<reference evidence="2 3" key="1">
    <citation type="journal article" date="2010" name="Nature">
        <title>Nitrite-driven anaerobic methane oxidation by oxygenic bacteria.</title>
        <authorList>
            <person name="Ettwig K.F."/>
            <person name="Butler M.K."/>
            <person name="Le Paslier D."/>
            <person name="Pelletier E."/>
            <person name="Mangenot S."/>
            <person name="Kuypers M.M.M."/>
            <person name="Schreiber F."/>
            <person name="Dutilh B.E."/>
            <person name="Zedelius J."/>
            <person name="de Beer D."/>
            <person name="Gloerich J."/>
            <person name="Wessels H.J.C.T."/>
            <person name="van Allen T."/>
            <person name="Luesken F."/>
            <person name="Wu M."/>
            <person name="van de Pas-Schoonen K.T."/>
            <person name="Op den Camp H.J.M."/>
            <person name="Janssen-Megens E.M."/>
            <person name="Francoijs K-J."/>
            <person name="Stunnenberg H."/>
            <person name="Weissenbach J."/>
            <person name="Jetten M.S.M."/>
            <person name="Strous M."/>
        </authorList>
    </citation>
    <scope>NUCLEOTIDE SEQUENCE [LARGE SCALE GENOMIC DNA]</scope>
</reference>
<dbReference type="EMBL" id="FP565575">
    <property type="protein sequence ID" value="CBE67847.1"/>
    <property type="molecule type" value="Genomic_DNA"/>
</dbReference>
<accession>D5MLI1</accession>
<keyword evidence="1" id="KW-0472">Membrane</keyword>
<evidence type="ECO:0000256" key="1">
    <source>
        <dbReference type="SAM" id="Phobius"/>
    </source>
</evidence>
<name>D5MLI1_METO1</name>
<protein>
    <submittedName>
        <fullName evidence="2">Uncharacterized protein</fullName>
    </submittedName>
</protein>
<dbReference type="AlphaFoldDB" id="D5MLI1"/>
<gene>
    <name evidence="2" type="ORF">DAMO_0782</name>
</gene>
<dbReference type="KEGG" id="mox:DAMO_0782"/>
<keyword evidence="1" id="KW-1133">Transmembrane helix</keyword>
<feature type="transmembrane region" description="Helical" evidence="1">
    <location>
        <begin position="13"/>
        <end position="34"/>
    </location>
</feature>
<dbReference type="HOGENOM" id="CLU_2567484_0_0_0"/>
<dbReference type="STRING" id="671143.DAMO_0782"/>
<organism evidence="2 3">
    <name type="scientific">Methylomirabilis oxygeniifera</name>
    <dbReference type="NCBI Taxonomy" id="671143"/>
    <lineage>
        <taxon>Bacteria</taxon>
        <taxon>Candidatus Methylomirabilota</taxon>
        <taxon>Candidatus Methylomirabilia</taxon>
        <taxon>Candidatus Methylomirabilales</taxon>
        <taxon>Candidatus Methylomirabilaceae</taxon>
        <taxon>Candidatus Methylomirabilis</taxon>
    </lineage>
</organism>
<proteinExistence type="predicted"/>
<keyword evidence="1" id="KW-0812">Transmembrane</keyword>
<sequence length="81" mass="8765">MTGAGVSLGLDSVMHWVAFVSVAVGLALSLAAFIHDARKLRVTRACPQAAPKRVAPKKGDRFIFHGSRDWNNKSVTFRKSG</sequence>
<evidence type="ECO:0000313" key="2">
    <source>
        <dbReference type="EMBL" id="CBE67847.1"/>
    </source>
</evidence>
<evidence type="ECO:0000313" key="3">
    <source>
        <dbReference type="Proteomes" id="UP000006898"/>
    </source>
</evidence>
<dbReference type="Proteomes" id="UP000006898">
    <property type="component" value="Chromosome"/>
</dbReference>